<evidence type="ECO:0000313" key="2">
    <source>
        <dbReference type="Proteomes" id="UP001139171"/>
    </source>
</evidence>
<name>A0A9X1SJQ6_9GAMM</name>
<accession>A0A9X1SJQ6</accession>
<organism evidence="1 2">
    <name type="scientific">Limnobaculum eriocheiris</name>
    <dbReference type="NCBI Taxonomy" id="2897391"/>
    <lineage>
        <taxon>Bacteria</taxon>
        <taxon>Pseudomonadati</taxon>
        <taxon>Pseudomonadota</taxon>
        <taxon>Gammaproteobacteria</taxon>
        <taxon>Enterobacterales</taxon>
        <taxon>Budviciaceae</taxon>
        <taxon>Limnobaculum</taxon>
    </lineage>
</organism>
<dbReference type="EMBL" id="JAJNAG010000002">
    <property type="protein sequence ID" value="MCD1124835.1"/>
    <property type="molecule type" value="Genomic_DNA"/>
</dbReference>
<dbReference type="GO" id="GO:0006270">
    <property type="term" value="P:DNA replication initiation"/>
    <property type="evidence" value="ECO:0007669"/>
    <property type="project" value="InterPro"/>
</dbReference>
<proteinExistence type="predicted"/>
<dbReference type="InterPro" id="IPR009731">
    <property type="entry name" value="P-like"/>
</dbReference>
<reference evidence="1" key="1">
    <citation type="submission" date="2021-11" db="EMBL/GenBank/DDBJ databases">
        <title>Jinshanibacter sp. isolated from one year old Eriocheir sinensis.</title>
        <authorList>
            <person name="Li J.-Y."/>
            <person name="He W."/>
            <person name="Gao T.-H."/>
        </authorList>
    </citation>
    <scope>NUCLEOTIDE SEQUENCE</scope>
    <source>
        <strain evidence="1">LJY008</strain>
    </source>
</reference>
<protein>
    <submittedName>
        <fullName evidence="1">Replication protein</fullName>
    </submittedName>
</protein>
<keyword evidence="2" id="KW-1185">Reference proteome</keyword>
<gene>
    <name evidence="1" type="ORF">LPW36_02090</name>
</gene>
<comment type="caution">
    <text evidence="1">The sequence shown here is derived from an EMBL/GenBank/DDBJ whole genome shotgun (WGS) entry which is preliminary data.</text>
</comment>
<dbReference type="RefSeq" id="WP_230607843.1">
    <property type="nucleotide sequence ID" value="NZ_JAJNAG010000002.1"/>
</dbReference>
<dbReference type="Proteomes" id="UP001139171">
    <property type="component" value="Unassembled WGS sequence"/>
</dbReference>
<dbReference type="Pfam" id="PF06992">
    <property type="entry name" value="Phage_lambda_P"/>
    <property type="match status" value="1"/>
</dbReference>
<sequence length="147" mass="16541">MTEQQLKSVTQLCVNRCMSGNSWVPDLAEFMALMAETGANSFGLTQTNVMEEYQRWRRDGYLHGTSEQFPWRHPVLYQICTEMRSLSIGRNPGYSELSSMAGKLLAKWIQKVGMGYSVPPVRKALDAPKHEGLTPAQQLAAGVRYVK</sequence>
<dbReference type="AlphaFoldDB" id="A0A9X1SJQ6"/>
<evidence type="ECO:0000313" key="1">
    <source>
        <dbReference type="EMBL" id="MCD1124835.1"/>
    </source>
</evidence>